<keyword evidence="1" id="KW-0479">Metal-binding</keyword>
<dbReference type="EMBL" id="VSFG01000008">
    <property type="protein sequence ID" value="TYB42358.1"/>
    <property type="molecule type" value="Genomic_DNA"/>
</dbReference>
<dbReference type="Gene3D" id="3.10.180.10">
    <property type="entry name" value="2,3-Dihydroxybiphenyl 1,2-Dioxygenase, domain 1"/>
    <property type="match status" value="2"/>
</dbReference>
<dbReference type="AlphaFoldDB" id="A0A5D0ND73"/>
<comment type="caution">
    <text evidence="3">The sequence shown here is derived from an EMBL/GenBank/DDBJ whole genome shotgun (WGS) entry which is preliminary data.</text>
</comment>
<protein>
    <recommendedName>
        <fullName evidence="2">VOC domain-containing protein</fullName>
    </recommendedName>
</protein>
<dbReference type="STRING" id="1220554.GCA_001552135_01875"/>
<name>A0A5D0ND73_9ACTN</name>
<dbReference type="SUPFAM" id="SSF54593">
    <property type="entry name" value="Glyoxalase/Bleomycin resistance protein/Dihydroxybiphenyl dioxygenase"/>
    <property type="match status" value="2"/>
</dbReference>
<evidence type="ECO:0000259" key="2">
    <source>
        <dbReference type="PROSITE" id="PS51819"/>
    </source>
</evidence>
<dbReference type="Proteomes" id="UP000323380">
    <property type="component" value="Unassembled WGS sequence"/>
</dbReference>
<reference evidence="3 4" key="1">
    <citation type="submission" date="2019-08" db="EMBL/GenBank/DDBJ databases">
        <title>Actinomadura sp. nov. CYP1-5 isolated from mountain soil.</title>
        <authorList>
            <person name="Songsumanus A."/>
            <person name="Kuncharoen N."/>
            <person name="Kudo T."/>
            <person name="Yuki M."/>
            <person name="Igarashi Y."/>
            <person name="Tanasupawat S."/>
        </authorList>
    </citation>
    <scope>NUCLEOTIDE SEQUENCE [LARGE SCALE GENOMIC DNA]</scope>
    <source>
        <strain evidence="3 4">JCM 14158</strain>
    </source>
</reference>
<feature type="domain" description="VOC" evidence="2">
    <location>
        <begin position="188"/>
        <end position="317"/>
    </location>
</feature>
<organism evidence="3 4">
    <name type="scientific">Actinomadura chibensis</name>
    <dbReference type="NCBI Taxonomy" id="392828"/>
    <lineage>
        <taxon>Bacteria</taxon>
        <taxon>Bacillati</taxon>
        <taxon>Actinomycetota</taxon>
        <taxon>Actinomycetes</taxon>
        <taxon>Streptosporangiales</taxon>
        <taxon>Thermomonosporaceae</taxon>
        <taxon>Actinomadura</taxon>
    </lineage>
</organism>
<dbReference type="PROSITE" id="PS51819">
    <property type="entry name" value="VOC"/>
    <property type="match status" value="2"/>
</dbReference>
<proteinExistence type="predicted"/>
<dbReference type="Pfam" id="PF13669">
    <property type="entry name" value="Glyoxalase_4"/>
    <property type="match status" value="2"/>
</dbReference>
<dbReference type="InterPro" id="IPR051785">
    <property type="entry name" value="MMCE/EMCE_epimerase"/>
</dbReference>
<dbReference type="GO" id="GO:0004493">
    <property type="term" value="F:methylmalonyl-CoA epimerase activity"/>
    <property type="evidence" value="ECO:0007669"/>
    <property type="project" value="TreeGrafter"/>
</dbReference>
<evidence type="ECO:0000313" key="3">
    <source>
        <dbReference type="EMBL" id="TYB42358.1"/>
    </source>
</evidence>
<gene>
    <name evidence="3" type="ORF">FXF69_31575</name>
</gene>
<evidence type="ECO:0000313" key="4">
    <source>
        <dbReference type="Proteomes" id="UP000323380"/>
    </source>
</evidence>
<feature type="domain" description="VOC" evidence="2">
    <location>
        <begin position="25"/>
        <end position="158"/>
    </location>
</feature>
<dbReference type="GO" id="GO:0046872">
    <property type="term" value="F:metal ion binding"/>
    <property type="evidence" value="ECO:0007669"/>
    <property type="project" value="UniProtKB-KW"/>
</dbReference>
<evidence type="ECO:0000256" key="1">
    <source>
        <dbReference type="ARBA" id="ARBA00022723"/>
    </source>
</evidence>
<dbReference type="PANTHER" id="PTHR43048">
    <property type="entry name" value="METHYLMALONYL-COA EPIMERASE"/>
    <property type="match status" value="1"/>
</dbReference>
<accession>A0A5D0ND73</accession>
<dbReference type="InterPro" id="IPR029068">
    <property type="entry name" value="Glyas_Bleomycin-R_OHBP_Dase"/>
</dbReference>
<keyword evidence="4" id="KW-1185">Reference proteome</keyword>
<dbReference type="InterPro" id="IPR037523">
    <property type="entry name" value="VOC_core"/>
</dbReference>
<dbReference type="PANTHER" id="PTHR43048:SF3">
    <property type="entry name" value="METHYLMALONYL-COA EPIMERASE, MITOCHONDRIAL"/>
    <property type="match status" value="1"/>
</dbReference>
<dbReference type="GO" id="GO:0046491">
    <property type="term" value="P:L-methylmalonyl-CoA metabolic process"/>
    <property type="evidence" value="ECO:0007669"/>
    <property type="project" value="TreeGrafter"/>
</dbReference>
<sequence>MLGPGERNRQGRARRGSGTLFEIGRFYHAIHMVSDLDAADDWYDRVFGVERFYKGHLAVEKRDASLVVIADFVMEPMMSSRLPGAEATPVGRFYARFGQHLHSLAWYVTDLRGLYERLRSAGVRVTGPGGGDMESGEFPGSLYTHPRDSHGAIEFVDAGAVSGLVDPRLRPGFSTRYWSDGHPLGVERVSHLTVVVRDLEPAVAFYAGTLGGEVLRRGAGTDGADSAFVLVGADTVIELARPDGERGPAGRDLARNGEILHSVTFKVRSLAAARKHLSACGVRIADESSGELLLEPDDCFGAVLRLAETAALEPAGG</sequence>